<dbReference type="GO" id="GO:0000978">
    <property type="term" value="F:RNA polymerase II cis-regulatory region sequence-specific DNA binding"/>
    <property type="evidence" value="ECO:0007669"/>
    <property type="project" value="TreeGrafter"/>
</dbReference>
<dbReference type="GO" id="GO:0005634">
    <property type="term" value="C:nucleus"/>
    <property type="evidence" value="ECO:0007669"/>
    <property type="project" value="TreeGrafter"/>
</dbReference>
<dbReference type="PROSITE" id="PS00036">
    <property type="entry name" value="BZIP_BASIC"/>
    <property type="match status" value="1"/>
</dbReference>
<keyword evidence="2" id="KW-0238">DNA-binding</keyword>
<reference evidence="6" key="1">
    <citation type="submission" date="2019-08" db="EMBL/GenBank/DDBJ databases">
        <title>The improved chromosome-level genome for the pearl oyster Pinctada fucata martensii using PacBio sequencing and Hi-C.</title>
        <authorList>
            <person name="Zheng Z."/>
        </authorList>
    </citation>
    <scope>NUCLEOTIDE SEQUENCE</scope>
    <source>
        <strain evidence="6">ZZ-2019</strain>
        <tissue evidence="6">Adductor muscle</tissue>
    </source>
</reference>
<comment type="caution">
    <text evidence="6">The sequence shown here is derived from an EMBL/GenBank/DDBJ whole genome shotgun (WGS) entry which is preliminary data.</text>
</comment>
<proteinExistence type="predicted"/>
<dbReference type="InterPro" id="IPR004827">
    <property type="entry name" value="bZIP"/>
</dbReference>
<dbReference type="PANTHER" id="PTHR23351">
    <property type="entry name" value="FOS TRANSCRIPTION FACTOR-RELATED"/>
    <property type="match status" value="1"/>
</dbReference>
<dbReference type="AlphaFoldDB" id="A0AA88Y720"/>
<dbReference type="InterPro" id="IPR000837">
    <property type="entry name" value="AP-1"/>
</dbReference>
<keyword evidence="4" id="KW-0175">Coiled coil</keyword>
<evidence type="ECO:0000259" key="5">
    <source>
        <dbReference type="PROSITE" id="PS50217"/>
    </source>
</evidence>
<name>A0AA88Y720_PINIB</name>
<gene>
    <name evidence="6" type="ORF">FSP39_015258</name>
</gene>
<evidence type="ECO:0000313" key="7">
    <source>
        <dbReference type="Proteomes" id="UP001186944"/>
    </source>
</evidence>
<dbReference type="PROSITE" id="PS50217">
    <property type="entry name" value="BZIP"/>
    <property type="match status" value="1"/>
</dbReference>
<protein>
    <recommendedName>
        <fullName evidence="5">BZIP domain-containing protein</fullName>
    </recommendedName>
</protein>
<keyword evidence="3" id="KW-0804">Transcription</keyword>
<dbReference type="EMBL" id="VSWD01000009">
    <property type="protein sequence ID" value="KAK3093408.1"/>
    <property type="molecule type" value="Genomic_DNA"/>
</dbReference>
<evidence type="ECO:0000313" key="6">
    <source>
        <dbReference type="EMBL" id="KAK3093408.1"/>
    </source>
</evidence>
<evidence type="ECO:0000256" key="2">
    <source>
        <dbReference type="ARBA" id="ARBA00023125"/>
    </source>
</evidence>
<organism evidence="6 7">
    <name type="scientific">Pinctada imbricata</name>
    <name type="common">Atlantic pearl-oyster</name>
    <name type="synonym">Pinctada martensii</name>
    <dbReference type="NCBI Taxonomy" id="66713"/>
    <lineage>
        <taxon>Eukaryota</taxon>
        <taxon>Metazoa</taxon>
        <taxon>Spiralia</taxon>
        <taxon>Lophotrochozoa</taxon>
        <taxon>Mollusca</taxon>
        <taxon>Bivalvia</taxon>
        <taxon>Autobranchia</taxon>
        <taxon>Pteriomorphia</taxon>
        <taxon>Pterioida</taxon>
        <taxon>Pterioidea</taxon>
        <taxon>Pteriidae</taxon>
        <taxon>Pinctada</taxon>
    </lineage>
</organism>
<dbReference type="Proteomes" id="UP001186944">
    <property type="component" value="Unassembled WGS sequence"/>
</dbReference>
<feature type="coiled-coil region" evidence="4">
    <location>
        <begin position="50"/>
        <end position="109"/>
    </location>
</feature>
<evidence type="ECO:0000256" key="1">
    <source>
        <dbReference type="ARBA" id="ARBA00023015"/>
    </source>
</evidence>
<sequence>MSTGKLTPLLKEELKCRLQMKCFLEGKVLELNYNEDKSPPVPRTLLPAELARLERRREQNRRAAKKFRQKKKCATGELTKIVFGLEKRNKELRAEIIRLVNERNQLVSNLSGHPCQNNIPWLDLAELEREMGISLSDDKNTDRKDTT</sequence>
<feature type="domain" description="BZIP" evidence="5">
    <location>
        <begin position="50"/>
        <end position="113"/>
    </location>
</feature>
<evidence type="ECO:0000256" key="3">
    <source>
        <dbReference type="ARBA" id="ARBA00023163"/>
    </source>
</evidence>
<dbReference type="Pfam" id="PF00170">
    <property type="entry name" value="bZIP_1"/>
    <property type="match status" value="1"/>
</dbReference>
<dbReference type="Gene3D" id="1.20.5.170">
    <property type="match status" value="1"/>
</dbReference>
<dbReference type="SUPFAM" id="SSF57959">
    <property type="entry name" value="Leucine zipper domain"/>
    <property type="match status" value="1"/>
</dbReference>
<evidence type="ECO:0000256" key="4">
    <source>
        <dbReference type="SAM" id="Coils"/>
    </source>
</evidence>
<dbReference type="InterPro" id="IPR046347">
    <property type="entry name" value="bZIP_sf"/>
</dbReference>
<dbReference type="GO" id="GO:0000981">
    <property type="term" value="F:DNA-binding transcription factor activity, RNA polymerase II-specific"/>
    <property type="evidence" value="ECO:0007669"/>
    <property type="project" value="TreeGrafter"/>
</dbReference>
<accession>A0AA88Y720</accession>
<dbReference type="PANTHER" id="PTHR23351:SF24">
    <property type="entry name" value="ACTIVATING TRANSCRIPTION FACTOR 3-RELATED"/>
    <property type="match status" value="1"/>
</dbReference>
<dbReference type="SMART" id="SM00338">
    <property type="entry name" value="BRLZ"/>
    <property type="match status" value="1"/>
</dbReference>
<keyword evidence="7" id="KW-1185">Reference proteome</keyword>
<keyword evidence="1" id="KW-0805">Transcription regulation</keyword>